<reference evidence="3" key="1">
    <citation type="submission" date="2019-12" db="EMBL/GenBank/DDBJ databases">
        <title>Genome sequence of Babesia ovis.</title>
        <authorList>
            <person name="Yamagishi J."/>
            <person name="Sevinc F."/>
            <person name="Xuan X."/>
        </authorList>
    </citation>
    <scope>NUCLEOTIDE SEQUENCE</scope>
    <source>
        <strain evidence="3">Selcuk</strain>
    </source>
</reference>
<proteinExistence type="inferred from homology"/>
<dbReference type="Pfam" id="PF00472">
    <property type="entry name" value="RF-1"/>
    <property type="match status" value="1"/>
</dbReference>
<dbReference type="InterPro" id="IPR045853">
    <property type="entry name" value="Pep_chain_release_fac_I_sf"/>
</dbReference>
<evidence type="ECO:0000259" key="2">
    <source>
        <dbReference type="PROSITE" id="PS00745"/>
    </source>
</evidence>
<organism evidence="3 4">
    <name type="scientific">Babesia ovis</name>
    <dbReference type="NCBI Taxonomy" id="5869"/>
    <lineage>
        <taxon>Eukaryota</taxon>
        <taxon>Sar</taxon>
        <taxon>Alveolata</taxon>
        <taxon>Apicomplexa</taxon>
        <taxon>Aconoidasida</taxon>
        <taxon>Piroplasmida</taxon>
        <taxon>Babesiidae</taxon>
        <taxon>Babesia</taxon>
    </lineage>
</organism>
<dbReference type="PROSITE" id="PS00745">
    <property type="entry name" value="RF_PROK_I"/>
    <property type="match status" value="1"/>
</dbReference>
<gene>
    <name evidence="3" type="ORF">BaOVIS_020540</name>
</gene>
<evidence type="ECO:0000313" key="3">
    <source>
        <dbReference type="EMBL" id="GFE54650.1"/>
    </source>
</evidence>
<name>A0A9W5TBW8_BABOV</name>
<keyword evidence="4" id="KW-1185">Reference proteome</keyword>
<accession>A0A9W5TBW8</accession>
<evidence type="ECO:0000313" key="4">
    <source>
        <dbReference type="Proteomes" id="UP001057455"/>
    </source>
</evidence>
<dbReference type="GO" id="GO:0005737">
    <property type="term" value="C:cytoplasm"/>
    <property type="evidence" value="ECO:0007669"/>
    <property type="project" value="UniProtKB-ARBA"/>
</dbReference>
<dbReference type="OrthoDB" id="2019491at2759"/>
<dbReference type="PANTHER" id="PTHR43116:SF3">
    <property type="entry name" value="CLASS I PEPTIDE CHAIN RELEASE FACTOR"/>
    <property type="match status" value="1"/>
</dbReference>
<dbReference type="PANTHER" id="PTHR43116">
    <property type="entry name" value="PEPTIDE CHAIN RELEASE FACTOR 2"/>
    <property type="match status" value="1"/>
</dbReference>
<dbReference type="Gene3D" id="3.30.160.20">
    <property type="match status" value="1"/>
</dbReference>
<dbReference type="Gene3D" id="3.30.70.1660">
    <property type="match status" value="1"/>
</dbReference>
<dbReference type="SMART" id="SM00937">
    <property type="entry name" value="PCRF"/>
    <property type="match status" value="1"/>
</dbReference>
<feature type="domain" description="Prokaryotic-type class I peptide chain release factors" evidence="2">
    <location>
        <begin position="210"/>
        <end position="226"/>
    </location>
</feature>
<evidence type="ECO:0000256" key="1">
    <source>
        <dbReference type="ARBA" id="ARBA00010835"/>
    </source>
</evidence>
<comment type="caution">
    <text evidence="3">The sequence shown here is derived from an EMBL/GenBank/DDBJ whole genome shotgun (WGS) entry which is preliminary data.</text>
</comment>
<comment type="similarity">
    <text evidence="1">Belongs to the prokaryotic/mitochondrial release factor family.</text>
</comment>
<dbReference type="AlphaFoldDB" id="A0A9W5TBW8"/>
<dbReference type="InterPro" id="IPR000352">
    <property type="entry name" value="Pep_chain_release_fac_I"/>
</dbReference>
<dbReference type="GO" id="GO:0003747">
    <property type="term" value="F:translation release factor activity"/>
    <property type="evidence" value="ECO:0007669"/>
    <property type="project" value="InterPro"/>
</dbReference>
<dbReference type="InterPro" id="IPR005139">
    <property type="entry name" value="PCRF"/>
</dbReference>
<dbReference type="Proteomes" id="UP001057455">
    <property type="component" value="Unassembled WGS sequence"/>
</dbReference>
<protein>
    <submittedName>
        <fullName evidence="3">Peptide chain release factor 2</fullName>
    </submittedName>
</protein>
<sequence length="334" mass="38373">MLMASSAICAAVHPGLWHRTTLQCLRAPEYRFSFISRLPFGSRANRIAAKTAANSDPYLDLCDYDKNHCKVTITAGVGGTEAFDWCKILGRMYKRFIQRYSQPDSWDRNRYGELPVSLSYVECTAIPGDKAGYRMLDFEVHGDYAYKLFKGEKGTHRLVRNSPYNAMRKRQTTFSSVQVVPILSDDDRDVQHYHSARQVTERDVIVETMRSGGKGGQNVNKVETAVRVTHKKTGLSIRVQTERSQSHNREIAMRKIGEMVDAHYKEQLREKCNELRGEEVEADWGRHMRSYILSPDQRFKDHRTNWETAEVQTVLDGELMPVMLSYLDYSQGSN</sequence>
<dbReference type="Pfam" id="PF03462">
    <property type="entry name" value="PCRF"/>
    <property type="match status" value="1"/>
</dbReference>
<dbReference type="EMBL" id="BLIY01000017">
    <property type="protein sequence ID" value="GFE54650.1"/>
    <property type="molecule type" value="Genomic_DNA"/>
</dbReference>
<dbReference type="SUPFAM" id="SSF75620">
    <property type="entry name" value="Release factor"/>
    <property type="match status" value="1"/>
</dbReference>